<dbReference type="PANTHER" id="PTHR23019">
    <property type="entry name" value="NUCLEAR PORE MEMBRANE GLYCOPROTEIN GP210-RELATED"/>
    <property type="match status" value="1"/>
</dbReference>
<accession>A0A7V7QI36</accession>
<dbReference type="InterPro" id="IPR008964">
    <property type="entry name" value="Invasin/intimin_cell_adhesion"/>
</dbReference>
<feature type="domain" description="BIG2" evidence="1">
    <location>
        <begin position="172"/>
        <end position="248"/>
    </location>
</feature>
<feature type="domain" description="BIG2" evidence="1">
    <location>
        <begin position="546"/>
        <end position="619"/>
    </location>
</feature>
<dbReference type="OrthoDB" id="2680260at2"/>
<sequence>MEEDGTVHAVAEGTATITATANGLSKTCIVTVTQASMSGFGSKATEFSKGSYFVNVELKNANNISMASSAAKALELVGTLEVEEDGSATLTTKWVPISFGSISASIQTLEVYETTKAPQAEDTSNAIAVDSNGYASFAIPSAVKNQDGIYVRVSGQGMPIKPYAFIAIDYEGASDISFVEQSYTVVKGVDKVFKVDLLNNTTATFATTGSELNIKSSDSNSVTVTGVRAGTSTISATSLVSGKKVSIVVTVVDKDALNHAITSAKSILEDANNIYTSASKENLSAAIKAAEAVKNKEESTQAEIDAQVLALSTAKNNLVKNIVLTVNKSALKDMLASAKAINNANGMYLTASFTNLKNAIEAAQIIYNNENATQNEVDTKVLELKNAIDALQKSSISLNQTEATIYTKSGTTTVTFVATVVGDNQNVTWTSSNKAIAKVDNRGVVTAVSEGTVTITAFANGVSANAQVTVKAPSLTLAKTSGVVAVGGKFTIEANSDPSSKITYKTSNKKVATVNEKGVVRGVKKGSAKITVTANGISKTFKVTVKKQTLKLKKSSATVTAGKTIAIKATASPTGNITYKSNNKKVATVSSKGVVKGIKAGTATITVKCNGVSKTFKVTVKKQTLTLKKTSATIKVGKTVKINATASPKGSITYKSNKESIATVSSKGVVKGVKKGTAKITVTCNGVSKTFKVKVK</sequence>
<name>A0A7V7QI36_9FIRM</name>
<dbReference type="Gene3D" id="2.60.40.1080">
    <property type="match status" value="5"/>
</dbReference>
<evidence type="ECO:0000313" key="3">
    <source>
        <dbReference type="Proteomes" id="UP000461768"/>
    </source>
</evidence>
<dbReference type="Gene3D" id="1.20.1270.90">
    <property type="entry name" value="AF1782-like"/>
    <property type="match status" value="2"/>
</dbReference>
<dbReference type="Proteomes" id="UP000461768">
    <property type="component" value="Unassembled WGS sequence"/>
</dbReference>
<dbReference type="InterPro" id="IPR003343">
    <property type="entry name" value="Big_2"/>
</dbReference>
<keyword evidence="3" id="KW-1185">Reference proteome</keyword>
<feature type="domain" description="BIG2" evidence="1">
    <location>
        <begin position="392"/>
        <end position="469"/>
    </location>
</feature>
<reference evidence="2 3" key="1">
    <citation type="submission" date="2019-09" db="EMBL/GenBank/DDBJ databases">
        <authorList>
            <person name="Valk L.C."/>
        </authorList>
    </citation>
    <scope>NUCLEOTIDE SEQUENCE [LARGE SCALE GENOMIC DNA]</scope>
    <source>
        <strain evidence="2">GalUA</strain>
    </source>
</reference>
<dbReference type="SMART" id="SM00635">
    <property type="entry name" value="BID_2"/>
    <property type="match status" value="5"/>
</dbReference>
<organism evidence="2 3">
    <name type="scientific">Candidatus Galacturonatibacter soehngenii</name>
    <dbReference type="NCBI Taxonomy" id="2307010"/>
    <lineage>
        <taxon>Bacteria</taxon>
        <taxon>Bacillati</taxon>
        <taxon>Bacillota</taxon>
        <taxon>Clostridia</taxon>
        <taxon>Lachnospirales</taxon>
        <taxon>Lachnospiraceae</taxon>
        <taxon>Candidatus Galacturonatibacter</taxon>
    </lineage>
</organism>
<comment type="caution">
    <text evidence="2">The sequence shown here is derived from an EMBL/GenBank/DDBJ whole genome shotgun (WGS) entry which is preliminary data.</text>
</comment>
<feature type="domain" description="BIG2" evidence="1">
    <location>
        <begin position="471"/>
        <end position="544"/>
    </location>
</feature>
<dbReference type="Pfam" id="PF02368">
    <property type="entry name" value="Big_2"/>
    <property type="match status" value="4"/>
</dbReference>
<feature type="domain" description="BIG2" evidence="1">
    <location>
        <begin position="621"/>
        <end position="694"/>
    </location>
</feature>
<reference evidence="2 3" key="2">
    <citation type="submission" date="2020-02" db="EMBL/GenBank/DDBJ databases">
        <title>Candidatus Galacturonibacter soehngenii shows hetero-acetogenic catabolism of galacturonic acid but lacks a canonical carbon monoxide dehydrogenase/acetyl-CoA synthase complex.</title>
        <authorList>
            <person name="Diender M."/>
            <person name="Stouten G.R."/>
            <person name="Petersen J.F."/>
            <person name="Nielsen P.H."/>
            <person name="Dueholm M.S."/>
            <person name="Pronk J.T."/>
            <person name="Van Loosdrecht M.C.M."/>
        </authorList>
    </citation>
    <scope>NUCLEOTIDE SEQUENCE [LARGE SCALE GENOMIC DNA]</scope>
    <source>
        <strain evidence="2">GalUA</strain>
    </source>
</reference>
<dbReference type="AlphaFoldDB" id="A0A7V7QI36"/>
<dbReference type="InterPro" id="IPR045197">
    <property type="entry name" value="NUP210-like"/>
</dbReference>
<evidence type="ECO:0000259" key="1">
    <source>
        <dbReference type="SMART" id="SM00635"/>
    </source>
</evidence>
<dbReference type="Pfam" id="PF07554">
    <property type="entry name" value="FIVAR"/>
    <property type="match status" value="2"/>
</dbReference>
<dbReference type="EMBL" id="WAGX01000007">
    <property type="protein sequence ID" value="KAB1435797.1"/>
    <property type="molecule type" value="Genomic_DNA"/>
</dbReference>
<proteinExistence type="predicted"/>
<gene>
    <name evidence="2" type="ORF">F7O84_15580</name>
</gene>
<dbReference type="PANTHER" id="PTHR23019:SF0">
    <property type="entry name" value="NUCLEAR PORE MEMBRANE GLYCOPROTEIN 210"/>
    <property type="match status" value="1"/>
</dbReference>
<dbReference type="SUPFAM" id="SSF49373">
    <property type="entry name" value="Invasin/intimin cell-adhesion fragments"/>
    <property type="match status" value="4"/>
</dbReference>
<evidence type="ECO:0000313" key="2">
    <source>
        <dbReference type="EMBL" id="KAB1435797.1"/>
    </source>
</evidence>
<protein>
    <recommendedName>
        <fullName evidence="1">BIG2 domain-containing protein</fullName>
    </recommendedName>
</protein>